<dbReference type="GO" id="GO:0005634">
    <property type="term" value="C:nucleus"/>
    <property type="evidence" value="ECO:0007669"/>
    <property type="project" value="UniProtKB-SubCell"/>
</dbReference>
<dbReference type="InterPro" id="IPR052087">
    <property type="entry name" value="RRP12"/>
</dbReference>
<evidence type="ECO:0000256" key="3">
    <source>
        <dbReference type="SAM" id="MobiDB-lite"/>
    </source>
</evidence>
<evidence type="ECO:0000256" key="2">
    <source>
        <dbReference type="ARBA" id="ARBA00023242"/>
    </source>
</evidence>
<evidence type="ECO:0000259" key="5">
    <source>
        <dbReference type="Pfam" id="PF25772"/>
    </source>
</evidence>
<protein>
    <submittedName>
        <fullName evidence="6">Rrp12-like protein</fullName>
    </submittedName>
</protein>
<feature type="domain" description="RRP12 N-terminal HEAT" evidence="5">
    <location>
        <begin position="46"/>
        <end position="312"/>
    </location>
</feature>
<dbReference type="InterPro" id="IPR016024">
    <property type="entry name" value="ARM-type_fold"/>
</dbReference>
<dbReference type="OrthoDB" id="2192888at2759"/>
<keyword evidence="2" id="KW-0539">Nucleus</keyword>
<dbReference type="PANTHER" id="PTHR48287:SF1">
    <property type="entry name" value="ARM REPEAT SUPERFAMILY PROTEIN"/>
    <property type="match status" value="1"/>
</dbReference>
<feature type="compositionally biased region" description="Basic residues" evidence="3">
    <location>
        <begin position="1315"/>
        <end position="1328"/>
    </location>
</feature>
<proteinExistence type="predicted"/>
<feature type="compositionally biased region" description="Polar residues" evidence="3">
    <location>
        <begin position="1157"/>
        <end position="1176"/>
    </location>
</feature>
<feature type="region of interest" description="Disordered" evidence="3">
    <location>
        <begin position="1154"/>
        <end position="1188"/>
    </location>
</feature>
<comment type="caution">
    <text evidence="6">The sequence shown here is derived from an EMBL/GenBank/DDBJ whole genome shotgun (WGS) entry which is preliminary data.</text>
</comment>
<reference evidence="6" key="1">
    <citation type="submission" date="2022-10" db="EMBL/GenBank/DDBJ databases">
        <title>Novel sulphate-reducing endosymbionts in the free-living metamonad Anaeramoeba.</title>
        <authorList>
            <person name="Jerlstrom-Hultqvist J."/>
            <person name="Cepicka I."/>
            <person name="Gallot-Lavallee L."/>
            <person name="Salas-Leiva D."/>
            <person name="Curtis B.A."/>
            <person name="Zahonova K."/>
            <person name="Pipaliya S."/>
            <person name="Dacks J."/>
            <person name="Roger A.J."/>
        </authorList>
    </citation>
    <scope>NUCLEOTIDE SEQUENCE</scope>
    <source>
        <strain evidence="6">BMAN</strain>
    </source>
</reference>
<feature type="compositionally biased region" description="Low complexity" evidence="3">
    <location>
        <begin position="1235"/>
        <end position="1250"/>
    </location>
</feature>
<dbReference type="Proteomes" id="UP001149090">
    <property type="component" value="Unassembled WGS sequence"/>
</dbReference>
<feature type="region of interest" description="Disordered" evidence="3">
    <location>
        <begin position="1208"/>
        <end position="1328"/>
    </location>
</feature>
<dbReference type="EMBL" id="JAPDFW010000114">
    <property type="protein sequence ID" value="KAJ5068607.1"/>
    <property type="molecule type" value="Genomic_DNA"/>
</dbReference>
<feature type="region of interest" description="Disordered" evidence="3">
    <location>
        <begin position="1083"/>
        <end position="1117"/>
    </location>
</feature>
<feature type="region of interest" description="Disordered" evidence="3">
    <location>
        <begin position="915"/>
        <end position="940"/>
    </location>
</feature>
<organism evidence="6 7">
    <name type="scientific">Anaeramoeba ignava</name>
    <name type="common">Anaerobic marine amoeba</name>
    <dbReference type="NCBI Taxonomy" id="1746090"/>
    <lineage>
        <taxon>Eukaryota</taxon>
        <taxon>Metamonada</taxon>
        <taxon>Anaeramoebidae</taxon>
        <taxon>Anaeramoeba</taxon>
    </lineage>
</organism>
<dbReference type="InterPro" id="IPR057860">
    <property type="entry name" value="HEAT_RRP12_N"/>
</dbReference>
<dbReference type="OMA" id="AFCRYPV"/>
<feature type="compositionally biased region" description="Low complexity" evidence="3">
    <location>
        <begin position="915"/>
        <end position="925"/>
    </location>
</feature>
<name>A0A9Q0R606_ANAIG</name>
<accession>A0A9Q0R606</accession>
<feature type="domain" description="RRP12 HEAT" evidence="4">
    <location>
        <begin position="380"/>
        <end position="712"/>
    </location>
</feature>
<keyword evidence="7" id="KW-1185">Reference proteome</keyword>
<evidence type="ECO:0000256" key="1">
    <source>
        <dbReference type="ARBA" id="ARBA00004123"/>
    </source>
</evidence>
<evidence type="ECO:0000259" key="4">
    <source>
        <dbReference type="Pfam" id="PF08161"/>
    </source>
</evidence>
<dbReference type="Pfam" id="PF25772">
    <property type="entry name" value="HEAT_RRP12_N"/>
    <property type="match status" value="1"/>
</dbReference>
<sequence length="1328" mass="154587">MSLKISSLKNSFNFLDNLKENSSIIQPFQKFDPFYKIRKLESFSQINLTLQSIEETIKEEKVPEKPIAYFSAIFATLLSSKNSNNSTTHSLIQLLSIILPFIPQAIKIQKHKDIIDKMTEIIKSSSKNENVIHSSIKTILVLILSSPQIWSSSLIENIFDSFLEFSVHKKQQIRIITSHGFAKFLEKLSSFSKLDSNQNQNSNLNQNLNSTGIPINKNQNPESLDKLRTRISKKIHKFCTNIFEEKKTRKPNSFNLMIFSTQFLSFVLPHFPSDLSTKIVVQLITLLNTTQKSLILEILSTLIHFFKHKKSQIQTKDALIKSIMNLEIEKKKNPNITKKNCSLLTHFVSKLHSTNPLLSHKFVVQTLVQLSSILINENDHNLKFYISELMQKTIISCVDQDMIMEVSSQNTWLEQNNEQNENQMQISKRIESKQSTKPLLSIVKIIENGLTIKFQKEWEFFISIASSLFSIIGRKSYPVLNDLFIRISVMIFIQDKKINQKIKGFLATSIRAYGIAHFLNLIPLNFFNQNQLDWESDKNWKEYFENDKQNIFQNYNNEWIVEIIRDNIINDELGYFVDTFIPMLDSIQNKIEEKKVANIKDFLKAYRHIWSFLPGFFNFAIDFESSFPKIVDRLSNSLSSEPNIRIFICKSIQKVIKQNNIVISSSGKSIANDLQLNSFRINYTAKNAESVVKLLSHYSQHFLPLLLNLYCSSEIEEKESFSSAIQAYSSIADHTYINNLFKTVIKKLLESVQNWQSIEDEIQKENEQKNFGNLLDLSLILFPNLNDEHVIILFRVIKPHLDQTQNSLLQKKAFKVLQWICKCKFDLIKNDKTRFNDVISFLTDSFSQCSSPLKKRKIQILHYVLWNLDPKEITSIIGKLLVEIILSTKEINSKTRRVASTLLITIGNKFLNSQPQSAQQNQQENQMEEEKQDPKNTQTENTQLNSFFTMIMAGMTGVSNEMISASVSTTTSLLREFFPFLPSESIQNAISNVLLLLNHQSRQVLKSVLRFLKMVVMNLETVFIQPHLSSIFKTTMNWPKETQNHFRWLLMILFEKIISKFDYFELKKIFPSEHAKFFKNIHKSMKKKSQKQQNQPNAIEKKQQFRRPQKTLEDDKKEQNKIKGFYRKLDSMGFSFQNRNMIFTENEDEDPLDLLDQSSSKFFDSNPKNLSQKSLFNNNLNDNDNEDDQMIEFSKDGKIVVKEIKKLQTKNKEKSQQNYSSIEQENSREIKKGKISQQNLSNQKNSQQNRNKTEKEFPKKKSVEKRKGDSRKKGETIEPFEYIPLDGKQPKLGQKSKGKFDRFMKAARKGSNIGKKIRSKQRKRKQTD</sequence>
<dbReference type="SUPFAM" id="SSF48371">
    <property type="entry name" value="ARM repeat"/>
    <property type="match status" value="1"/>
</dbReference>
<dbReference type="InterPro" id="IPR012978">
    <property type="entry name" value="HEAT_RRP12"/>
</dbReference>
<dbReference type="Pfam" id="PF08161">
    <property type="entry name" value="RRP12_HEAT"/>
    <property type="match status" value="1"/>
</dbReference>
<evidence type="ECO:0000313" key="6">
    <source>
        <dbReference type="EMBL" id="KAJ5068607.1"/>
    </source>
</evidence>
<gene>
    <name evidence="6" type="ORF">M0811_02549</name>
</gene>
<feature type="compositionally biased region" description="Basic and acidic residues" evidence="3">
    <location>
        <begin position="1251"/>
        <end position="1276"/>
    </location>
</feature>
<evidence type="ECO:0000313" key="7">
    <source>
        <dbReference type="Proteomes" id="UP001149090"/>
    </source>
</evidence>
<dbReference type="PANTHER" id="PTHR48287">
    <property type="entry name" value="ARM REPEAT SUPERFAMILY PROTEIN"/>
    <property type="match status" value="1"/>
</dbReference>
<comment type="subcellular location">
    <subcellularLocation>
        <location evidence="1">Nucleus</location>
    </subcellularLocation>
</comment>